<accession>A0A5B8MTS5</accession>
<feature type="transmembrane region" description="Helical" evidence="1">
    <location>
        <begin position="106"/>
        <end position="125"/>
    </location>
</feature>
<evidence type="ECO:0000259" key="3">
    <source>
        <dbReference type="Pfam" id="PF19040"/>
    </source>
</evidence>
<dbReference type="GO" id="GO:0016020">
    <property type="term" value="C:membrane"/>
    <property type="evidence" value="ECO:0007669"/>
    <property type="project" value="TreeGrafter"/>
</dbReference>
<feature type="transmembrane region" description="Helical" evidence="1">
    <location>
        <begin position="392"/>
        <end position="408"/>
    </location>
</feature>
<feature type="transmembrane region" description="Helical" evidence="1">
    <location>
        <begin position="233"/>
        <end position="259"/>
    </location>
</feature>
<feature type="transmembrane region" description="Helical" evidence="1">
    <location>
        <begin position="203"/>
        <end position="227"/>
    </location>
</feature>
<keyword evidence="4" id="KW-0808">Transferase</keyword>
<dbReference type="GO" id="GO:0016747">
    <property type="term" value="F:acyltransferase activity, transferring groups other than amino-acyl groups"/>
    <property type="evidence" value="ECO:0007669"/>
    <property type="project" value="InterPro"/>
</dbReference>
<dbReference type="InterPro" id="IPR002656">
    <property type="entry name" value="Acyl_transf_3_dom"/>
</dbReference>
<feature type="domain" description="SGNH" evidence="3">
    <location>
        <begin position="548"/>
        <end position="777"/>
    </location>
</feature>
<dbReference type="PANTHER" id="PTHR23028">
    <property type="entry name" value="ACETYLTRANSFERASE"/>
    <property type="match status" value="1"/>
</dbReference>
<feature type="transmembrane region" description="Helical" evidence="1">
    <location>
        <begin position="280"/>
        <end position="300"/>
    </location>
</feature>
<feature type="transmembrane region" description="Helical" evidence="1">
    <location>
        <begin position="43"/>
        <end position="60"/>
    </location>
</feature>
<reference evidence="4 5" key="1">
    <citation type="submission" date="2018-07" db="EMBL/GenBank/DDBJ databases">
        <title>The complete nuclear genome of the prasinophyte Chloropicon primus (CCMP1205).</title>
        <authorList>
            <person name="Pombert J.-F."/>
            <person name="Otis C."/>
            <person name="Turmel M."/>
            <person name="Lemieux C."/>
        </authorList>
    </citation>
    <scope>NUCLEOTIDE SEQUENCE [LARGE SCALE GENOMIC DNA]</scope>
    <source>
        <strain evidence="4 5">CCMP1205</strain>
    </source>
</reference>
<protein>
    <submittedName>
        <fullName evidence="4">Acyltransferase</fullName>
    </submittedName>
</protein>
<keyword evidence="5" id="KW-1185">Reference proteome</keyword>
<evidence type="ECO:0000259" key="2">
    <source>
        <dbReference type="Pfam" id="PF01757"/>
    </source>
</evidence>
<dbReference type="Pfam" id="PF01757">
    <property type="entry name" value="Acyl_transf_3"/>
    <property type="match status" value="1"/>
</dbReference>
<feature type="transmembrane region" description="Helical" evidence="1">
    <location>
        <begin position="428"/>
        <end position="449"/>
    </location>
</feature>
<keyword evidence="1" id="KW-0812">Transmembrane</keyword>
<dbReference type="AlphaFoldDB" id="A0A5B8MTS5"/>
<dbReference type="EMBL" id="CP031041">
    <property type="protein sequence ID" value="QDZ22832.1"/>
    <property type="molecule type" value="Genomic_DNA"/>
</dbReference>
<dbReference type="GO" id="GO:0000271">
    <property type="term" value="P:polysaccharide biosynthetic process"/>
    <property type="evidence" value="ECO:0007669"/>
    <property type="project" value="TreeGrafter"/>
</dbReference>
<gene>
    <name evidence="4" type="ORF">A3770_08p53500</name>
</gene>
<keyword evidence="4" id="KW-0012">Acyltransferase</keyword>
<proteinExistence type="predicted"/>
<dbReference type="InterPro" id="IPR050879">
    <property type="entry name" value="Acyltransferase_3"/>
</dbReference>
<feature type="transmembrane region" description="Helical" evidence="1">
    <location>
        <begin position="66"/>
        <end position="85"/>
    </location>
</feature>
<evidence type="ECO:0000256" key="1">
    <source>
        <dbReference type="SAM" id="Phobius"/>
    </source>
</evidence>
<dbReference type="STRING" id="1764295.A0A5B8MTS5"/>
<feature type="transmembrane region" description="Helical" evidence="1">
    <location>
        <begin position="312"/>
        <end position="331"/>
    </location>
</feature>
<evidence type="ECO:0000313" key="4">
    <source>
        <dbReference type="EMBL" id="QDZ22832.1"/>
    </source>
</evidence>
<dbReference type="PANTHER" id="PTHR23028:SF53">
    <property type="entry name" value="ACYL_TRANSF_3 DOMAIN-CONTAINING PROTEIN"/>
    <property type="match status" value="1"/>
</dbReference>
<dbReference type="InterPro" id="IPR043968">
    <property type="entry name" value="SGNH"/>
</dbReference>
<feature type="transmembrane region" description="Helical" evidence="1">
    <location>
        <begin position="352"/>
        <end position="372"/>
    </location>
</feature>
<organism evidence="4 5">
    <name type="scientific">Chloropicon primus</name>
    <dbReference type="NCBI Taxonomy" id="1764295"/>
    <lineage>
        <taxon>Eukaryota</taxon>
        <taxon>Viridiplantae</taxon>
        <taxon>Chlorophyta</taxon>
        <taxon>Chloropicophyceae</taxon>
        <taxon>Chloropicales</taxon>
        <taxon>Chloropicaceae</taxon>
        <taxon>Chloropicon</taxon>
    </lineage>
</organism>
<name>A0A5B8MTS5_9CHLO</name>
<evidence type="ECO:0000313" key="5">
    <source>
        <dbReference type="Proteomes" id="UP000316726"/>
    </source>
</evidence>
<keyword evidence="1" id="KW-1133">Transmembrane helix</keyword>
<dbReference type="Pfam" id="PF19040">
    <property type="entry name" value="SGNH"/>
    <property type="match status" value="1"/>
</dbReference>
<dbReference type="Proteomes" id="UP000316726">
    <property type="component" value="Chromosome 8"/>
</dbReference>
<feature type="domain" description="Acyltransferase 3" evidence="2">
    <location>
        <begin position="38"/>
        <end position="408"/>
    </location>
</feature>
<sequence>MASAEVNMLLSDEQGENGEKKGGEASAAEASWRFVYRPEIDGLRFWAVMPVLFYHYGAVFGFTGGYAGVDVFFVISGYLITSIVLRELCMGKSVLRHFWERRVRRLFPAIATMFVCLYIYGWFMLSPNVYNNFVGESIFGLIAGSNFYYYVTTKDLGGYMAAGPEAYPLLHFWSLAVEEQFYMVLPVVLTCVWRFCKTDRKRWMWTLGFLGFVLLASFAFSVGYTPINNPFCFYLLFARAWELAIGSFVGIATSDVGMATMSRVLGLHLGKRVSPLAKRLMLEATGWLGFGLILFVYFYFTREMEYTYPYYYALGPCVGALMVIVGNTPVFKPSKDLSGDSGDGEQRIMTTCGLFLSFAPFVWIGKISYALYLWHWPLWCFQGGVRLSQNNVVSALVLTMVAIGLSAVSTQLIEQPFRSAKRVGRKPLWILSGIVWTALLSFSIAVHVLEVGGSNKTIAAPQVEDGMDSSSTVFVPTGSEPQSFFLEDANPELFSVEGIEKSSTLSMKYREELTMLMGDDPPDEKCKVISDKSPAFDECPGAEDMIVYNEAGDPPCLAFLGNSHLGHHIFTIASLAKEYDVSYLWLKRSGRGDRFGGCESTPDPPTPWDEQRIRILKQWKPKRVIFATHRPYCLLANNSTLDGLMSGAPEKVLIMGDNPRLDYGSFPFKIRQKLQKELLNAIKNGDVSSLDFLSTIKPSKFDDFLRTEDGLRKAIESNPKYNGTIQFESTYPAFMDQNNTFVQVVGAETEGGNRLLYRDREHLTLRDGSERLREYFREHIFGDLDC</sequence>
<dbReference type="OrthoDB" id="10061508at2759"/>
<keyword evidence="1" id="KW-0472">Membrane</keyword>